<dbReference type="PANTHER" id="PTHR23427:SF2">
    <property type="entry name" value="SURFEIT LOCUS PROTEIN 1"/>
    <property type="match status" value="1"/>
</dbReference>
<reference evidence="7 8" key="1">
    <citation type="submission" date="2022-06" db="EMBL/GenBank/DDBJ databases">
        <title>Ideonella sp. NS12-5 Genome sequencing and assembly.</title>
        <authorList>
            <person name="Jung Y."/>
        </authorList>
    </citation>
    <scope>NUCLEOTIDE SEQUENCE [LARGE SCALE GENOMIC DNA]</scope>
    <source>
        <strain evidence="7 8">NS12-5</strain>
    </source>
</reference>
<gene>
    <name evidence="7" type="ORF">M0L44_08875</name>
</gene>
<keyword evidence="8" id="KW-1185">Reference proteome</keyword>
<evidence type="ECO:0000256" key="5">
    <source>
        <dbReference type="ARBA" id="ARBA00023136"/>
    </source>
</evidence>
<keyword evidence="4 6" id="KW-1133">Transmembrane helix</keyword>
<evidence type="ECO:0000313" key="8">
    <source>
        <dbReference type="Proteomes" id="UP001204851"/>
    </source>
</evidence>
<proteinExistence type="inferred from homology"/>
<organism evidence="7 8">
    <name type="scientific">Ideonella oryzae</name>
    <dbReference type="NCBI Taxonomy" id="2937441"/>
    <lineage>
        <taxon>Bacteria</taxon>
        <taxon>Pseudomonadati</taxon>
        <taxon>Pseudomonadota</taxon>
        <taxon>Betaproteobacteria</taxon>
        <taxon>Burkholderiales</taxon>
        <taxon>Sphaerotilaceae</taxon>
        <taxon>Ideonella</taxon>
    </lineage>
</organism>
<evidence type="ECO:0000256" key="4">
    <source>
        <dbReference type="ARBA" id="ARBA00022989"/>
    </source>
</evidence>
<keyword evidence="5 6" id="KW-0472">Membrane</keyword>
<comment type="similarity">
    <text evidence="2 6">Belongs to the SURF1 family.</text>
</comment>
<dbReference type="Proteomes" id="UP001204851">
    <property type="component" value="Unassembled WGS sequence"/>
</dbReference>
<evidence type="ECO:0000256" key="1">
    <source>
        <dbReference type="ARBA" id="ARBA00004370"/>
    </source>
</evidence>
<protein>
    <recommendedName>
        <fullName evidence="6">SURF1-like protein</fullName>
    </recommendedName>
</protein>
<dbReference type="InterPro" id="IPR002994">
    <property type="entry name" value="Surf1/Shy1"/>
</dbReference>
<evidence type="ECO:0000256" key="6">
    <source>
        <dbReference type="RuleBase" id="RU363076"/>
    </source>
</evidence>
<dbReference type="PROSITE" id="PS50895">
    <property type="entry name" value="SURF1"/>
    <property type="match status" value="1"/>
</dbReference>
<dbReference type="EMBL" id="JAMXMC010000005">
    <property type="protein sequence ID" value="MCO5976820.1"/>
    <property type="molecule type" value="Genomic_DNA"/>
</dbReference>
<dbReference type="PANTHER" id="PTHR23427">
    <property type="entry name" value="SURFEIT LOCUS PROTEIN"/>
    <property type="match status" value="1"/>
</dbReference>
<comment type="subcellular location">
    <subcellularLocation>
        <location evidence="6">Cell membrane</location>
        <topology evidence="6">Multi-pass membrane protein</topology>
    </subcellularLocation>
    <subcellularLocation>
        <location evidence="1">Membrane</location>
    </subcellularLocation>
</comment>
<dbReference type="InterPro" id="IPR045214">
    <property type="entry name" value="Surf1/Surf4"/>
</dbReference>
<keyword evidence="6" id="KW-1003">Cell membrane</keyword>
<sequence length="241" mass="26702">MLLAALTVAAVTARLGLWQMHRGQEKRALQAEMLERAEAPVLSPEALARSPLAAQGQWYRRVTVQGRWLPVAPVFLDNRQMDGRPGFFVLSPLQLDRGDVVLVQRGWVPRDQQDRSRLPALPLPEGEVLVSARVAPWPSALTALGADAPGPIRQNADPEALAQLWGPALLPYSLQQLAPSPVAAGAAAMAEQTLQRRWPQPALDVRKHDLYAVQWFLFSSLTVGLYVWFQLIRPRLARHTA</sequence>
<evidence type="ECO:0000256" key="2">
    <source>
        <dbReference type="ARBA" id="ARBA00007165"/>
    </source>
</evidence>
<dbReference type="RefSeq" id="WP_252769318.1">
    <property type="nucleotide sequence ID" value="NZ_JAMXMC010000005.1"/>
</dbReference>
<name>A0ABT1BKS5_9BURK</name>
<evidence type="ECO:0000313" key="7">
    <source>
        <dbReference type="EMBL" id="MCO5976820.1"/>
    </source>
</evidence>
<comment type="caution">
    <text evidence="7">The sequence shown here is derived from an EMBL/GenBank/DDBJ whole genome shotgun (WGS) entry which is preliminary data.</text>
</comment>
<dbReference type="CDD" id="cd06662">
    <property type="entry name" value="SURF1"/>
    <property type="match status" value="1"/>
</dbReference>
<feature type="transmembrane region" description="Helical" evidence="6">
    <location>
        <begin position="210"/>
        <end position="229"/>
    </location>
</feature>
<keyword evidence="3 6" id="KW-0812">Transmembrane</keyword>
<accession>A0ABT1BKS5</accession>
<dbReference type="Pfam" id="PF02104">
    <property type="entry name" value="SURF1"/>
    <property type="match status" value="1"/>
</dbReference>
<evidence type="ECO:0000256" key="3">
    <source>
        <dbReference type="ARBA" id="ARBA00022692"/>
    </source>
</evidence>
<comment type="caution">
    <text evidence="6">Lacks conserved residue(s) required for the propagation of feature annotation.</text>
</comment>